<sequence length="235" mass="25582">MADEVSTDEAVHERYIAPDEVDTDEEATDEANEALLNAARDGSVDGIKAALKAGADINFKPGFKREEDGWVHHIAHIGPALYTAAIRGHVAVVSLLLREGASVVQRTSSMAPLHIAAMKGRTGKVTDGHKECLKLIEEAKKTKLLRCCNPKCGKPGDGSTLELCGKCKLTRYCSRDCQEQHWSVGHKKCCGHDVYNDEEETDPLQQLVSLMTNHIRHFGSESLEALSAVLPSAPQ</sequence>
<evidence type="ECO:0000259" key="7">
    <source>
        <dbReference type="PROSITE" id="PS50865"/>
    </source>
</evidence>
<feature type="compositionally biased region" description="Acidic residues" evidence="6">
    <location>
        <begin position="19"/>
        <end position="28"/>
    </location>
</feature>
<reference evidence="8" key="1">
    <citation type="journal article" date="2008" name="Nature">
        <title>The amphioxus genome and the evolution of the chordate karyotype.</title>
        <authorList>
            <consortium name="US DOE Joint Genome Institute (JGI-PGF)"/>
            <person name="Putnam N.H."/>
            <person name="Butts T."/>
            <person name="Ferrier D.E.K."/>
            <person name="Furlong R.F."/>
            <person name="Hellsten U."/>
            <person name="Kawashima T."/>
            <person name="Robinson-Rechavi M."/>
            <person name="Shoguchi E."/>
            <person name="Terry A."/>
            <person name="Yu J.-K."/>
            <person name="Benito-Gutierrez E.L."/>
            <person name="Dubchak I."/>
            <person name="Garcia-Fernandez J."/>
            <person name="Gibson-Brown J.J."/>
            <person name="Grigoriev I.V."/>
            <person name="Horton A.C."/>
            <person name="de Jong P.J."/>
            <person name="Jurka J."/>
            <person name="Kapitonov V.V."/>
            <person name="Kohara Y."/>
            <person name="Kuroki Y."/>
            <person name="Lindquist E."/>
            <person name="Lucas S."/>
            <person name="Osoegawa K."/>
            <person name="Pennacchio L.A."/>
            <person name="Salamov A.A."/>
            <person name="Satou Y."/>
            <person name="Sauka-Spengler T."/>
            <person name="Schmutz J."/>
            <person name="Shin-I T."/>
            <person name="Toyoda A."/>
            <person name="Bronner-Fraser M."/>
            <person name="Fujiyama A."/>
            <person name="Holland L.Z."/>
            <person name="Holland P.W.H."/>
            <person name="Satoh N."/>
            <person name="Rokhsar D.S."/>
        </authorList>
    </citation>
    <scope>NUCLEOTIDE SEQUENCE [LARGE SCALE GENOMIC DNA]</scope>
    <source>
        <strain evidence="8">S238N-H82</strain>
        <tissue evidence="8">Testes</tissue>
    </source>
</reference>
<protein>
    <recommendedName>
        <fullName evidence="7">MYND-type domain-containing protein</fullName>
    </recommendedName>
</protein>
<dbReference type="Pfam" id="PF00023">
    <property type="entry name" value="Ank"/>
    <property type="match status" value="1"/>
</dbReference>
<dbReference type="Pfam" id="PF01753">
    <property type="entry name" value="zf-MYND"/>
    <property type="match status" value="1"/>
</dbReference>
<dbReference type="InterPro" id="IPR002893">
    <property type="entry name" value="Znf_MYND"/>
</dbReference>
<evidence type="ECO:0000256" key="2">
    <source>
        <dbReference type="ARBA" id="ARBA00022771"/>
    </source>
</evidence>
<dbReference type="PANTHER" id="PTHR24144:SF5">
    <property type="entry name" value="BTB DOMAIN-CONTAINING PROTEIN"/>
    <property type="match status" value="1"/>
</dbReference>
<keyword evidence="4" id="KW-0040">ANK repeat</keyword>
<proteinExistence type="predicted"/>
<dbReference type="PROSITE" id="PS50088">
    <property type="entry name" value="ANK_REPEAT"/>
    <property type="match status" value="1"/>
</dbReference>
<accession>C3ZZL0</accession>
<feature type="region of interest" description="Disordered" evidence="6">
    <location>
        <begin position="1"/>
        <end position="28"/>
    </location>
</feature>
<evidence type="ECO:0000256" key="5">
    <source>
        <dbReference type="PROSITE-ProRule" id="PRU00134"/>
    </source>
</evidence>
<keyword evidence="1" id="KW-0479">Metal-binding</keyword>
<keyword evidence="2 5" id="KW-0863">Zinc-finger</keyword>
<dbReference type="SUPFAM" id="SSF48403">
    <property type="entry name" value="Ankyrin repeat"/>
    <property type="match status" value="1"/>
</dbReference>
<evidence type="ECO:0000256" key="1">
    <source>
        <dbReference type="ARBA" id="ARBA00022723"/>
    </source>
</evidence>
<feature type="domain" description="MYND-type" evidence="7">
    <location>
        <begin position="149"/>
        <end position="190"/>
    </location>
</feature>
<dbReference type="AlphaFoldDB" id="C3ZZL0"/>
<dbReference type="EMBL" id="GG666756">
    <property type="protein sequence ID" value="EEN42025.1"/>
    <property type="molecule type" value="Genomic_DNA"/>
</dbReference>
<evidence type="ECO:0000313" key="8">
    <source>
        <dbReference type="EMBL" id="EEN42025.1"/>
    </source>
</evidence>
<dbReference type="SMART" id="SM00248">
    <property type="entry name" value="ANK"/>
    <property type="match status" value="3"/>
</dbReference>
<evidence type="ECO:0000256" key="4">
    <source>
        <dbReference type="PROSITE-ProRule" id="PRU00023"/>
    </source>
</evidence>
<dbReference type="Gene3D" id="6.10.140.2220">
    <property type="match status" value="1"/>
</dbReference>
<dbReference type="PANTHER" id="PTHR24144">
    <property type="entry name" value="ANKYRIN REPEAT DOMAIN-CONTAINING PROTEIN 49"/>
    <property type="match status" value="1"/>
</dbReference>
<dbReference type="SUPFAM" id="SSF144232">
    <property type="entry name" value="HIT/MYND zinc finger-like"/>
    <property type="match status" value="1"/>
</dbReference>
<feature type="repeat" description="ANK" evidence="4">
    <location>
        <begin position="80"/>
        <end position="108"/>
    </location>
</feature>
<dbReference type="GO" id="GO:0008270">
    <property type="term" value="F:zinc ion binding"/>
    <property type="evidence" value="ECO:0007669"/>
    <property type="project" value="UniProtKB-KW"/>
</dbReference>
<evidence type="ECO:0000256" key="3">
    <source>
        <dbReference type="ARBA" id="ARBA00022833"/>
    </source>
</evidence>
<dbReference type="InterPro" id="IPR036770">
    <property type="entry name" value="Ankyrin_rpt-contain_sf"/>
</dbReference>
<dbReference type="Gene3D" id="1.25.40.20">
    <property type="entry name" value="Ankyrin repeat-containing domain"/>
    <property type="match status" value="1"/>
</dbReference>
<gene>
    <name evidence="8" type="ORF">BRAFLDRAFT_110212</name>
</gene>
<dbReference type="PROSITE" id="PS50865">
    <property type="entry name" value="ZF_MYND_2"/>
    <property type="match status" value="1"/>
</dbReference>
<dbReference type="InterPro" id="IPR002110">
    <property type="entry name" value="Ankyrin_rpt"/>
</dbReference>
<evidence type="ECO:0000256" key="6">
    <source>
        <dbReference type="SAM" id="MobiDB-lite"/>
    </source>
</evidence>
<keyword evidence="3" id="KW-0862">Zinc</keyword>
<name>C3ZZL0_BRAFL</name>
<organism>
    <name type="scientific">Branchiostoma floridae</name>
    <name type="common">Florida lancelet</name>
    <name type="synonym">Amphioxus</name>
    <dbReference type="NCBI Taxonomy" id="7739"/>
    <lineage>
        <taxon>Eukaryota</taxon>
        <taxon>Metazoa</taxon>
        <taxon>Chordata</taxon>
        <taxon>Cephalochordata</taxon>
        <taxon>Leptocardii</taxon>
        <taxon>Amphioxiformes</taxon>
        <taxon>Branchiostomatidae</taxon>
        <taxon>Branchiostoma</taxon>
    </lineage>
</organism>
<dbReference type="InParanoid" id="C3ZZL0"/>